<gene>
    <name evidence="3" type="ORF">METZ01_LOCUS69597</name>
</gene>
<dbReference type="SMART" id="SM00062">
    <property type="entry name" value="PBPb"/>
    <property type="match status" value="1"/>
</dbReference>
<keyword evidence="1" id="KW-0732">Signal</keyword>
<proteinExistence type="predicted"/>
<name>A0A381TRQ8_9ZZZZ</name>
<dbReference type="GO" id="GO:0051470">
    <property type="term" value="P:ectoine transmembrane transport"/>
    <property type="evidence" value="ECO:0007669"/>
    <property type="project" value="InterPro"/>
</dbReference>
<evidence type="ECO:0000313" key="3">
    <source>
        <dbReference type="EMBL" id="SVA16743.1"/>
    </source>
</evidence>
<dbReference type="GO" id="GO:0033294">
    <property type="term" value="F:ectoine binding"/>
    <property type="evidence" value="ECO:0007669"/>
    <property type="project" value="InterPro"/>
</dbReference>
<dbReference type="PANTHER" id="PTHR35936">
    <property type="entry name" value="MEMBRANE-BOUND LYTIC MUREIN TRANSGLYCOSYLASE F"/>
    <property type="match status" value="1"/>
</dbReference>
<feature type="domain" description="Solute-binding protein family 3/N-terminal" evidence="2">
    <location>
        <begin position="44"/>
        <end position="272"/>
    </location>
</feature>
<evidence type="ECO:0000256" key="1">
    <source>
        <dbReference type="ARBA" id="ARBA00022729"/>
    </source>
</evidence>
<sequence>MFNIDYKINKCILFNVAFLGMLCVSANTSFAESDTLKRLKKQGYATVAVANEPPYSDIKSDGFVSGAAPDIARAVLNKLGVKDLKSKVIMYGAMIPALQARRVDMATSGLYIKPTRCKSIIYSEPDLCGAEAFAVPKGNPNNLKTYEDIGANSSLKMTTCAGCAEEKYALDRGVKPSQIIYFSDPPSGIKMLQQGRVDVFALSGLGTQDLLKKTKDPNLELVMPVKGVPMGCAGTAFNMDDKEFRAEFNMALAAIKASGEFAAIIEPYGFSPEATATKSYLGLCPDGK</sequence>
<accession>A0A381TRQ8</accession>
<organism evidence="3">
    <name type="scientific">marine metagenome</name>
    <dbReference type="NCBI Taxonomy" id="408172"/>
    <lineage>
        <taxon>unclassified sequences</taxon>
        <taxon>metagenomes</taxon>
        <taxon>ecological metagenomes</taxon>
    </lineage>
</organism>
<dbReference type="InterPro" id="IPR001638">
    <property type="entry name" value="Solute-binding_3/MltF_N"/>
</dbReference>
<reference evidence="3" key="1">
    <citation type="submission" date="2018-05" db="EMBL/GenBank/DDBJ databases">
        <authorList>
            <person name="Lanie J.A."/>
            <person name="Ng W.-L."/>
            <person name="Kazmierczak K.M."/>
            <person name="Andrzejewski T.M."/>
            <person name="Davidsen T.M."/>
            <person name="Wayne K.J."/>
            <person name="Tettelin H."/>
            <person name="Glass J.I."/>
            <person name="Rusch D."/>
            <person name="Podicherti R."/>
            <person name="Tsui H.-C.T."/>
            <person name="Winkler M.E."/>
        </authorList>
    </citation>
    <scope>NUCLEOTIDE SEQUENCE</scope>
</reference>
<dbReference type="EMBL" id="UINC01004772">
    <property type="protein sequence ID" value="SVA16743.1"/>
    <property type="molecule type" value="Genomic_DNA"/>
</dbReference>
<evidence type="ECO:0000259" key="2">
    <source>
        <dbReference type="SMART" id="SM00062"/>
    </source>
</evidence>
<dbReference type="AlphaFoldDB" id="A0A381TRQ8"/>
<dbReference type="Gene3D" id="3.40.190.10">
    <property type="entry name" value="Periplasmic binding protein-like II"/>
    <property type="match status" value="2"/>
</dbReference>
<dbReference type="PANTHER" id="PTHR35936:SF17">
    <property type="entry name" value="ARGININE-BINDING EXTRACELLULAR PROTEIN ARTP"/>
    <property type="match status" value="1"/>
</dbReference>
<dbReference type="NCBIfam" id="TIGR02995">
    <property type="entry name" value="ectoine_ehuB"/>
    <property type="match status" value="1"/>
</dbReference>
<dbReference type="Pfam" id="PF00497">
    <property type="entry name" value="SBP_bac_3"/>
    <property type="match status" value="1"/>
</dbReference>
<protein>
    <recommendedName>
        <fullName evidence="2">Solute-binding protein family 3/N-terminal domain-containing protein</fullName>
    </recommendedName>
</protein>
<dbReference type="InterPro" id="IPR014337">
    <property type="entry name" value="Ectoine_EhuB"/>
</dbReference>
<dbReference type="SUPFAM" id="SSF53850">
    <property type="entry name" value="Periplasmic binding protein-like II"/>
    <property type="match status" value="1"/>
</dbReference>